<proteinExistence type="predicted"/>
<protein>
    <recommendedName>
        <fullName evidence="4">F-box domain-containing protein</fullName>
    </recommendedName>
</protein>
<accession>A0A3N4I204</accession>
<evidence type="ECO:0000313" key="3">
    <source>
        <dbReference type="Proteomes" id="UP000275078"/>
    </source>
</evidence>
<feature type="compositionally biased region" description="Polar residues" evidence="1">
    <location>
        <begin position="1"/>
        <end position="25"/>
    </location>
</feature>
<evidence type="ECO:0000313" key="2">
    <source>
        <dbReference type="EMBL" id="RPA79426.1"/>
    </source>
</evidence>
<dbReference type="AlphaFoldDB" id="A0A3N4I204"/>
<dbReference type="EMBL" id="ML119699">
    <property type="protein sequence ID" value="RPA79426.1"/>
    <property type="molecule type" value="Genomic_DNA"/>
</dbReference>
<dbReference type="Proteomes" id="UP000275078">
    <property type="component" value="Unassembled WGS sequence"/>
</dbReference>
<keyword evidence="3" id="KW-1185">Reference proteome</keyword>
<gene>
    <name evidence="2" type="ORF">BJ508DRAFT_141235</name>
</gene>
<organism evidence="2 3">
    <name type="scientific">Ascobolus immersus RN42</name>
    <dbReference type="NCBI Taxonomy" id="1160509"/>
    <lineage>
        <taxon>Eukaryota</taxon>
        <taxon>Fungi</taxon>
        <taxon>Dikarya</taxon>
        <taxon>Ascomycota</taxon>
        <taxon>Pezizomycotina</taxon>
        <taxon>Pezizomycetes</taxon>
        <taxon>Pezizales</taxon>
        <taxon>Ascobolaceae</taxon>
        <taxon>Ascobolus</taxon>
    </lineage>
</organism>
<reference evidence="2 3" key="1">
    <citation type="journal article" date="2018" name="Nat. Ecol. Evol.">
        <title>Pezizomycetes genomes reveal the molecular basis of ectomycorrhizal truffle lifestyle.</title>
        <authorList>
            <person name="Murat C."/>
            <person name="Payen T."/>
            <person name="Noel B."/>
            <person name="Kuo A."/>
            <person name="Morin E."/>
            <person name="Chen J."/>
            <person name="Kohler A."/>
            <person name="Krizsan K."/>
            <person name="Balestrini R."/>
            <person name="Da Silva C."/>
            <person name="Montanini B."/>
            <person name="Hainaut M."/>
            <person name="Levati E."/>
            <person name="Barry K.W."/>
            <person name="Belfiori B."/>
            <person name="Cichocki N."/>
            <person name="Clum A."/>
            <person name="Dockter R.B."/>
            <person name="Fauchery L."/>
            <person name="Guy J."/>
            <person name="Iotti M."/>
            <person name="Le Tacon F."/>
            <person name="Lindquist E.A."/>
            <person name="Lipzen A."/>
            <person name="Malagnac F."/>
            <person name="Mello A."/>
            <person name="Molinier V."/>
            <person name="Miyauchi S."/>
            <person name="Poulain J."/>
            <person name="Riccioni C."/>
            <person name="Rubini A."/>
            <person name="Sitrit Y."/>
            <person name="Splivallo R."/>
            <person name="Traeger S."/>
            <person name="Wang M."/>
            <person name="Zifcakova L."/>
            <person name="Wipf D."/>
            <person name="Zambonelli A."/>
            <person name="Paolocci F."/>
            <person name="Nowrousian M."/>
            <person name="Ottonello S."/>
            <person name="Baldrian P."/>
            <person name="Spatafora J.W."/>
            <person name="Henrissat B."/>
            <person name="Nagy L.G."/>
            <person name="Aury J.M."/>
            <person name="Wincker P."/>
            <person name="Grigoriev I.V."/>
            <person name="Bonfante P."/>
            <person name="Martin F.M."/>
        </authorList>
    </citation>
    <scope>NUCLEOTIDE SEQUENCE [LARGE SCALE GENOMIC DNA]</scope>
    <source>
        <strain evidence="2 3">RN42</strain>
    </source>
</reference>
<evidence type="ECO:0000256" key="1">
    <source>
        <dbReference type="SAM" id="MobiDB-lite"/>
    </source>
</evidence>
<name>A0A3N4I204_ASCIM</name>
<feature type="region of interest" description="Disordered" evidence="1">
    <location>
        <begin position="1"/>
        <end position="30"/>
    </location>
</feature>
<evidence type="ECO:0008006" key="4">
    <source>
        <dbReference type="Google" id="ProtNLM"/>
    </source>
</evidence>
<sequence length="137" mass="15422">MAHILSASTTPHLLPTSTAPHSPFQSTAPPMPSSTSPFLLLPTEIRLMIYAHCTILTLLQLTATSATCFTEINSYPSIIRTARGFRPYGDQEREWTGLLLANVGEVFEDERCSNVVESWCRRKASRLGRRGMLRWVW</sequence>